<dbReference type="EMBL" id="CP039353">
    <property type="protein sequence ID" value="QCE07713.1"/>
    <property type="molecule type" value="Genomic_DNA"/>
</dbReference>
<organism evidence="1 2">
    <name type="scientific">Vigna unguiculata</name>
    <name type="common">Cowpea</name>
    <dbReference type="NCBI Taxonomy" id="3917"/>
    <lineage>
        <taxon>Eukaryota</taxon>
        <taxon>Viridiplantae</taxon>
        <taxon>Streptophyta</taxon>
        <taxon>Embryophyta</taxon>
        <taxon>Tracheophyta</taxon>
        <taxon>Spermatophyta</taxon>
        <taxon>Magnoliopsida</taxon>
        <taxon>eudicotyledons</taxon>
        <taxon>Gunneridae</taxon>
        <taxon>Pentapetalae</taxon>
        <taxon>rosids</taxon>
        <taxon>fabids</taxon>
        <taxon>Fabales</taxon>
        <taxon>Fabaceae</taxon>
        <taxon>Papilionoideae</taxon>
        <taxon>50 kb inversion clade</taxon>
        <taxon>NPAAA clade</taxon>
        <taxon>indigoferoid/millettioid clade</taxon>
        <taxon>Phaseoleae</taxon>
        <taxon>Vigna</taxon>
    </lineage>
</organism>
<evidence type="ECO:0000313" key="1">
    <source>
        <dbReference type="EMBL" id="QCE07713.1"/>
    </source>
</evidence>
<protein>
    <submittedName>
        <fullName evidence="1">Uncharacterized protein</fullName>
    </submittedName>
</protein>
<gene>
    <name evidence="1" type="ORF">DEO72_LG9g2733</name>
</gene>
<dbReference type="AlphaFoldDB" id="A0A4D6N1M8"/>
<sequence>MSAALVKLDSQTWCFVRRSGGTWSVSSENGEWSFGCEKNVHEELGWGSAGFSVHYIAAQAVRSLQIAEDANEATILF</sequence>
<name>A0A4D6N1M8_VIGUN</name>
<reference evidence="1 2" key="1">
    <citation type="submission" date="2019-04" db="EMBL/GenBank/DDBJ databases">
        <title>An improved genome assembly and genetic linkage map for asparagus bean, Vigna unguiculata ssp. sesquipedialis.</title>
        <authorList>
            <person name="Xia Q."/>
            <person name="Zhang R."/>
            <person name="Dong Y."/>
        </authorList>
    </citation>
    <scope>NUCLEOTIDE SEQUENCE [LARGE SCALE GENOMIC DNA]</scope>
    <source>
        <tissue evidence="1">Leaf</tissue>
    </source>
</reference>
<accession>A0A4D6N1M8</accession>
<proteinExistence type="predicted"/>
<dbReference type="Proteomes" id="UP000501690">
    <property type="component" value="Linkage Group LG9"/>
</dbReference>
<evidence type="ECO:0000313" key="2">
    <source>
        <dbReference type="Proteomes" id="UP000501690"/>
    </source>
</evidence>
<keyword evidence="2" id="KW-1185">Reference proteome</keyword>